<dbReference type="InterPro" id="IPR036217">
    <property type="entry name" value="MethylDNA_cys_MeTrfase_DNAb"/>
</dbReference>
<name>A0A955L5H6_9BACT</name>
<protein>
    <submittedName>
        <fullName evidence="3">MGMT family protein</fullName>
    </submittedName>
</protein>
<organism evidence="3 4">
    <name type="scientific">Candidatus Dojkabacteria bacterium</name>
    <dbReference type="NCBI Taxonomy" id="2099670"/>
    <lineage>
        <taxon>Bacteria</taxon>
        <taxon>Candidatus Dojkabacteria</taxon>
    </lineage>
</organism>
<evidence type="ECO:0000313" key="3">
    <source>
        <dbReference type="EMBL" id="MCA9383274.1"/>
    </source>
</evidence>
<feature type="domain" description="Methylated-DNA-[protein]-cysteine S-methyltransferase DNA binding" evidence="2">
    <location>
        <begin position="2"/>
        <end position="87"/>
    </location>
</feature>
<dbReference type="Proteomes" id="UP000783287">
    <property type="component" value="Unassembled WGS sequence"/>
</dbReference>
<evidence type="ECO:0000256" key="1">
    <source>
        <dbReference type="ARBA" id="ARBA00022763"/>
    </source>
</evidence>
<dbReference type="PANTHER" id="PTHR42942:SF1">
    <property type="entry name" value="ALKYLTRANSFERASE-LIKE PROTEIN 1"/>
    <property type="match status" value="1"/>
</dbReference>
<gene>
    <name evidence="3" type="ORF">KC909_02830</name>
</gene>
<proteinExistence type="predicted"/>
<evidence type="ECO:0000313" key="4">
    <source>
        <dbReference type="Proteomes" id="UP000783287"/>
    </source>
</evidence>
<dbReference type="GO" id="GO:0006281">
    <property type="term" value="P:DNA repair"/>
    <property type="evidence" value="ECO:0007669"/>
    <property type="project" value="InterPro"/>
</dbReference>
<dbReference type="PANTHER" id="PTHR42942">
    <property type="entry name" value="6-O-METHYLGUANINE DNA METHYLTRANSFERASE"/>
    <property type="match status" value="1"/>
</dbReference>
<reference evidence="3" key="2">
    <citation type="journal article" date="2021" name="Microbiome">
        <title>Successional dynamics and alternative stable states in a saline activated sludge microbial community over 9 years.</title>
        <authorList>
            <person name="Wang Y."/>
            <person name="Ye J."/>
            <person name="Ju F."/>
            <person name="Liu L."/>
            <person name="Boyd J.A."/>
            <person name="Deng Y."/>
            <person name="Parks D.H."/>
            <person name="Jiang X."/>
            <person name="Yin X."/>
            <person name="Woodcroft B.J."/>
            <person name="Tyson G.W."/>
            <person name="Hugenholtz P."/>
            <person name="Polz M.F."/>
            <person name="Zhang T."/>
        </authorList>
    </citation>
    <scope>NUCLEOTIDE SEQUENCE</scope>
    <source>
        <strain evidence="3">HKST-UBA14</strain>
    </source>
</reference>
<dbReference type="GO" id="GO:0003824">
    <property type="term" value="F:catalytic activity"/>
    <property type="evidence" value="ECO:0007669"/>
    <property type="project" value="InterPro"/>
</dbReference>
<dbReference type="InterPro" id="IPR036388">
    <property type="entry name" value="WH-like_DNA-bd_sf"/>
</dbReference>
<keyword evidence="1" id="KW-0227">DNA damage</keyword>
<dbReference type="AlphaFoldDB" id="A0A955L5H6"/>
<reference evidence="3" key="1">
    <citation type="submission" date="2020-04" db="EMBL/GenBank/DDBJ databases">
        <authorList>
            <person name="Zhang T."/>
        </authorList>
    </citation>
    <scope>NUCLEOTIDE SEQUENCE</scope>
    <source>
        <strain evidence="3">HKST-UBA14</strain>
    </source>
</reference>
<sequence length="106" mass="12124">MKFREKVYKVVNSIPEGMVATYGQIATMIGSPRASRQVGFALRALGLNEENIPWWRVVNRKGYISINHGDGGVEKLIQKDLLENEDVRFLDELTVDLEVHLWRPAE</sequence>
<dbReference type="CDD" id="cd06445">
    <property type="entry name" value="ATase"/>
    <property type="match status" value="1"/>
</dbReference>
<dbReference type="InterPro" id="IPR014048">
    <property type="entry name" value="MethylDNA_cys_MeTrfase_DNA-bd"/>
</dbReference>
<dbReference type="EMBL" id="JAGQLK010000048">
    <property type="protein sequence ID" value="MCA9383274.1"/>
    <property type="molecule type" value="Genomic_DNA"/>
</dbReference>
<dbReference type="Gene3D" id="1.10.10.10">
    <property type="entry name" value="Winged helix-like DNA-binding domain superfamily/Winged helix DNA-binding domain"/>
    <property type="match status" value="1"/>
</dbReference>
<dbReference type="Pfam" id="PF01035">
    <property type="entry name" value="DNA_binding_1"/>
    <property type="match status" value="1"/>
</dbReference>
<accession>A0A955L5H6</accession>
<evidence type="ECO:0000259" key="2">
    <source>
        <dbReference type="Pfam" id="PF01035"/>
    </source>
</evidence>
<dbReference type="SUPFAM" id="SSF46767">
    <property type="entry name" value="Methylated DNA-protein cysteine methyltransferase, C-terminal domain"/>
    <property type="match status" value="1"/>
</dbReference>
<dbReference type="InterPro" id="IPR052520">
    <property type="entry name" value="ATL_DNA_repair"/>
</dbReference>
<comment type="caution">
    <text evidence="3">The sequence shown here is derived from an EMBL/GenBank/DDBJ whole genome shotgun (WGS) entry which is preliminary data.</text>
</comment>